<dbReference type="SUPFAM" id="SSF56176">
    <property type="entry name" value="FAD-binding/transporter-associated domain-like"/>
    <property type="match status" value="1"/>
</dbReference>
<evidence type="ECO:0000259" key="5">
    <source>
        <dbReference type="PROSITE" id="PS51387"/>
    </source>
</evidence>
<keyword evidence="7" id="KW-1185">Reference proteome</keyword>
<dbReference type="OrthoDB" id="2151789at2759"/>
<dbReference type="KEGG" id="bze:COCCADRAFT_30842"/>
<proteinExistence type="inferred from homology"/>
<dbReference type="InterPro" id="IPR006093">
    <property type="entry name" value="Oxy_OxRdtase_FAD_BS"/>
</dbReference>
<dbReference type="InterPro" id="IPR050416">
    <property type="entry name" value="FAD-linked_Oxidoreductase"/>
</dbReference>
<dbReference type="HOGENOM" id="CLU_018354_1_2_1"/>
<dbReference type="Proteomes" id="UP000053841">
    <property type="component" value="Unassembled WGS sequence"/>
</dbReference>
<reference evidence="6 7" key="1">
    <citation type="journal article" date="2013" name="PLoS Genet.">
        <title>Comparative genome structure, secondary metabolite, and effector coding capacity across Cochliobolus pathogens.</title>
        <authorList>
            <person name="Condon B.J."/>
            <person name="Leng Y."/>
            <person name="Wu D."/>
            <person name="Bushley K.E."/>
            <person name="Ohm R.A."/>
            <person name="Otillar R."/>
            <person name="Martin J."/>
            <person name="Schackwitz W."/>
            <person name="Grimwood J."/>
            <person name="MohdZainudin N."/>
            <person name="Xue C."/>
            <person name="Wang R."/>
            <person name="Manning V.A."/>
            <person name="Dhillon B."/>
            <person name="Tu Z.J."/>
            <person name="Steffenson B.J."/>
            <person name="Salamov A."/>
            <person name="Sun H."/>
            <person name="Lowry S."/>
            <person name="LaButti K."/>
            <person name="Han J."/>
            <person name="Copeland A."/>
            <person name="Lindquist E."/>
            <person name="Barry K."/>
            <person name="Schmutz J."/>
            <person name="Baker S.E."/>
            <person name="Ciuffetti L.M."/>
            <person name="Grigoriev I.V."/>
            <person name="Zhong S."/>
            <person name="Turgeon B.G."/>
        </authorList>
    </citation>
    <scope>NUCLEOTIDE SEQUENCE [LARGE SCALE GENOMIC DNA]</scope>
    <source>
        <strain evidence="6 7">26-R-13</strain>
    </source>
</reference>
<protein>
    <recommendedName>
        <fullName evidence="5">FAD-binding PCMH-type domain-containing protein</fullName>
    </recommendedName>
</protein>
<dbReference type="Gene3D" id="3.30.465.10">
    <property type="match status" value="1"/>
</dbReference>
<dbReference type="GO" id="GO:0016491">
    <property type="term" value="F:oxidoreductase activity"/>
    <property type="evidence" value="ECO:0007669"/>
    <property type="project" value="UniProtKB-KW"/>
</dbReference>
<dbReference type="PROSITE" id="PS00862">
    <property type="entry name" value="OX2_COVAL_FAD"/>
    <property type="match status" value="1"/>
</dbReference>
<keyword evidence="4" id="KW-0560">Oxidoreductase</keyword>
<dbReference type="AlphaFoldDB" id="W6XKL5"/>
<dbReference type="Pfam" id="PF01565">
    <property type="entry name" value="FAD_binding_4"/>
    <property type="match status" value="1"/>
</dbReference>
<dbReference type="PANTHER" id="PTHR42973">
    <property type="entry name" value="BINDING OXIDOREDUCTASE, PUTATIVE (AFU_ORTHOLOGUE AFUA_1G17690)-RELATED"/>
    <property type="match status" value="1"/>
</dbReference>
<evidence type="ECO:0000313" key="6">
    <source>
        <dbReference type="EMBL" id="EUC27737.1"/>
    </source>
</evidence>
<dbReference type="RefSeq" id="XP_007717955.1">
    <property type="nucleotide sequence ID" value="XM_007719765.1"/>
</dbReference>
<dbReference type="InterPro" id="IPR036318">
    <property type="entry name" value="FAD-bd_PCMH-like_sf"/>
</dbReference>
<sequence length="504" mass="56387">MLSQLTAQLNTISLTPQSTPTVNDALHTPLAALTEPIVSELIKRFPEQVFEEHHPRYKALQNSYWSGYQKTLKPRCFFQPHSAKELGEAVALCAKERCPFNVKSGGHGHFAGQSSIEGGIQFDLVKLDTFKIKRDEGTVLVGPGNTWGSVYQRLEKEGLIVVGGRSYNVGVGGYLVGGGISFYAARHGWGIDNVRSFEIVLADGRVVTASSKSEPKLYRALRGGGSNFGIITTFELEAYLYNRFWGGRTMIDSSHARQAIAAYEGFVNRQEEDPKGHTIFIATYDEGPLRLIQYMVYTEPQADLPLFDELRKVPTIESSLGMTDYTTMAENIAGLQDGVGYRAAIATLTIKLDQDLLNFAYDVFVEEASPQSKHINSTMEFHAIPRTTNPAGNMFGLEGADGPLISFLLIFVTSDANYDNEVTRMQQTIIRRVEEEARKRQLYHPFLFPNYSAQWQNVFDSFGEASRRYLTEVANVYDPQRVFQRLQHGSFKVSSPSRVRDAKL</sequence>
<accession>W6XKL5</accession>
<dbReference type="PROSITE" id="PS51387">
    <property type="entry name" value="FAD_PCMH"/>
    <property type="match status" value="1"/>
</dbReference>
<feature type="domain" description="FAD-binding PCMH-type" evidence="5">
    <location>
        <begin position="70"/>
        <end position="241"/>
    </location>
</feature>
<dbReference type="InterPro" id="IPR016169">
    <property type="entry name" value="FAD-bd_PCMH_sub2"/>
</dbReference>
<dbReference type="InterPro" id="IPR006094">
    <property type="entry name" value="Oxid_FAD_bind_N"/>
</dbReference>
<comment type="similarity">
    <text evidence="1">Belongs to the oxygen-dependent FAD-linked oxidoreductase family.</text>
</comment>
<dbReference type="GO" id="GO:0071949">
    <property type="term" value="F:FAD binding"/>
    <property type="evidence" value="ECO:0007669"/>
    <property type="project" value="InterPro"/>
</dbReference>
<dbReference type="PANTHER" id="PTHR42973:SF34">
    <property type="entry name" value="FAD BINDING DOMAIN PROTEIN (AFU_ORTHOLOGUE AFUA_3G02770)"/>
    <property type="match status" value="1"/>
</dbReference>
<gene>
    <name evidence="6" type="ORF">COCCADRAFT_30842</name>
</gene>
<dbReference type="InterPro" id="IPR016166">
    <property type="entry name" value="FAD-bd_PCMH"/>
</dbReference>
<dbReference type="eggNOG" id="KOG1231">
    <property type="taxonomic scope" value="Eukaryota"/>
</dbReference>
<evidence type="ECO:0000256" key="2">
    <source>
        <dbReference type="ARBA" id="ARBA00022630"/>
    </source>
</evidence>
<keyword evidence="3" id="KW-0274">FAD</keyword>
<organism evidence="6 7">
    <name type="scientific">Cochliobolus carbonum (strain 26-R-13)</name>
    <name type="common">Maize leaf spot fungus</name>
    <name type="synonym">Bipolaris zeicola</name>
    <dbReference type="NCBI Taxonomy" id="930089"/>
    <lineage>
        <taxon>Eukaryota</taxon>
        <taxon>Fungi</taxon>
        <taxon>Dikarya</taxon>
        <taxon>Ascomycota</taxon>
        <taxon>Pezizomycotina</taxon>
        <taxon>Dothideomycetes</taxon>
        <taxon>Pleosporomycetidae</taxon>
        <taxon>Pleosporales</taxon>
        <taxon>Pleosporineae</taxon>
        <taxon>Pleosporaceae</taxon>
        <taxon>Bipolaris</taxon>
    </lineage>
</organism>
<dbReference type="GeneID" id="19146821"/>
<evidence type="ECO:0000313" key="7">
    <source>
        <dbReference type="Proteomes" id="UP000053841"/>
    </source>
</evidence>
<evidence type="ECO:0000256" key="1">
    <source>
        <dbReference type="ARBA" id="ARBA00005466"/>
    </source>
</evidence>
<dbReference type="EMBL" id="KI964883">
    <property type="protein sequence ID" value="EUC27737.1"/>
    <property type="molecule type" value="Genomic_DNA"/>
</dbReference>
<name>W6XKL5_COCC2</name>
<evidence type="ECO:0000256" key="4">
    <source>
        <dbReference type="ARBA" id="ARBA00023002"/>
    </source>
</evidence>
<keyword evidence="2" id="KW-0285">Flavoprotein</keyword>
<evidence type="ECO:0000256" key="3">
    <source>
        <dbReference type="ARBA" id="ARBA00022827"/>
    </source>
</evidence>